<accession>A0AAV9W070</accession>
<organism evidence="1 2">
    <name type="scientific">Arthrobotrys musiformis</name>
    <dbReference type="NCBI Taxonomy" id="47236"/>
    <lineage>
        <taxon>Eukaryota</taxon>
        <taxon>Fungi</taxon>
        <taxon>Dikarya</taxon>
        <taxon>Ascomycota</taxon>
        <taxon>Pezizomycotina</taxon>
        <taxon>Orbiliomycetes</taxon>
        <taxon>Orbiliales</taxon>
        <taxon>Orbiliaceae</taxon>
        <taxon>Arthrobotrys</taxon>
    </lineage>
</organism>
<name>A0AAV9W070_9PEZI</name>
<sequence length="440" mass="50401">MAWDLEYQRVLPSQLASSFLREQSVRSDYRYPQTKPPSPLLTLSSFESIKPAPSINRNTDSRSPLFLSLPYELLEKVALELTTANDTLSLANSCTLLRSTLTSSNYLWYRLLNLSGSVEKEYDVYRPERNYFRRVVMIRQGMRMRCKNCLGKDNVRTVDCSVSGRERYCYPRDSNIGGSGNIAGDFKAHGGRNTLERGGGDRSAIFLGVYCAGCLEEMFYDIESFESMQDKSWDGIINPPIVRLPEWLTCKALSAQYVRKRTNFIQSNNLFSTEQNPIPCIPKIDARALTDAATDDEATDEVLRRIELRNERLALQSKRNKREEKEFVLDYMAEAYEDFYEGLHNGTPVHEFKEWWAKEVFGLSEGGSKIKDEKEFSTGRSSKDPVRQILLRAYARRSSNLEISRWAQMLHDIGPGFKMAMKENIKSGAKICSFGWLLEC</sequence>
<protein>
    <recommendedName>
        <fullName evidence="3">F-box domain-containing protein</fullName>
    </recommendedName>
</protein>
<keyword evidence="2" id="KW-1185">Reference proteome</keyword>
<evidence type="ECO:0000313" key="2">
    <source>
        <dbReference type="Proteomes" id="UP001370758"/>
    </source>
</evidence>
<proteinExistence type="predicted"/>
<evidence type="ECO:0000313" key="1">
    <source>
        <dbReference type="EMBL" id="KAK6499122.1"/>
    </source>
</evidence>
<dbReference type="EMBL" id="JAVHJL010000008">
    <property type="protein sequence ID" value="KAK6499122.1"/>
    <property type="molecule type" value="Genomic_DNA"/>
</dbReference>
<comment type="caution">
    <text evidence="1">The sequence shown here is derived from an EMBL/GenBank/DDBJ whole genome shotgun (WGS) entry which is preliminary data.</text>
</comment>
<gene>
    <name evidence="1" type="ORF">TWF481_011693</name>
</gene>
<evidence type="ECO:0008006" key="3">
    <source>
        <dbReference type="Google" id="ProtNLM"/>
    </source>
</evidence>
<reference evidence="1 2" key="1">
    <citation type="submission" date="2023-08" db="EMBL/GenBank/DDBJ databases">
        <authorList>
            <person name="Palmer J.M."/>
        </authorList>
    </citation>
    <scope>NUCLEOTIDE SEQUENCE [LARGE SCALE GENOMIC DNA]</scope>
    <source>
        <strain evidence="1 2">TWF481</strain>
    </source>
</reference>
<dbReference type="AlphaFoldDB" id="A0AAV9W070"/>
<dbReference type="Proteomes" id="UP001370758">
    <property type="component" value="Unassembled WGS sequence"/>
</dbReference>